<dbReference type="PANTHER" id="PTHR41694">
    <property type="entry name" value="ENDOGENOUS RETROVIRUS GROUP K MEMBER POL PROTEIN"/>
    <property type="match status" value="1"/>
</dbReference>
<dbReference type="AlphaFoldDB" id="A0A7K4KIA8"/>
<keyword evidence="9" id="KW-1185">Reference proteome</keyword>
<protein>
    <submittedName>
        <fullName evidence="8">POK6 protein</fullName>
    </submittedName>
</protein>
<dbReference type="Proteomes" id="UP000545332">
    <property type="component" value="Unassembled WGS sequence"/>
</dbReference>
<evidence type="ECO:0000256" key="1">
    <source>
        <dbReference type="ARBA" id="ARBA00022679"/>
    </source>
</evidence>
<organism evidence="8 9">
    <name type="scientific">Crypturellus soui</name>
    <dbReference type="NCBI Taxonomy" id="458187"/>
    <lineage>
        <taxon>Eukaryota</taxon>
        <taxon>Metazoa</taxon>
        <taxon>Chordata</taxon>
        <taxon>Craniata</taxon>
        <taxon>Vertebrata</taxon>
        <taxon>Euteleostomi</taxon>
        <taxon>Archelosauria</taxon>
        <taxon>Archosauria</taxon>
        <taxon>Dinosauria</taxon>
        <taxon>Saurischia</taxon>
        <taxon>Theropoda</taxon>
        <taxon>Coelurosauria</taxon>
        <taxon>Aves</taxon>
        <taxon>Palaeognathae</taxon>
        <taxon>Tinamiformes</taxon>
        <taxon>Tinamidae</taxon>
        <taxon>Crypturellus</taxon>
    </lineage>
</organism>
<gene>
    <name evidence="8" type="primary">Ervk6</name>
    <name evidence="8" type="ORF">CRYSOU_R15347</name>
</gene>
<accession>A0A7K4KIA8</accession>
<reference evidence="8 9" key="1">
    <citation type="submission" date="2019-09" db="EMBL/GenBank/DDBJ databases">
        <title>Bird 10,000 Genomes (B10K) Project - Family phase.</title>
        <authorList>
            <person name="Zhang G."/>
        </authorList>
    </citation>
    <scope>NUCLEOTIDE SEQUENCE [LARGE SCALE GENOMIC DNA]</scope>
    <source>
        <strain evidence="8">B10K-MSB-42743</strain>
        <tissue evidence="8">Heart</tissue>
    </source>
</reference>
<dbReference type="GO" id="GO:0003964">
    <property type="term" value="F:RNA-directed DNA polymerase activity"/>
    <property type="evidence" value="ECO:0007669"/>
    <property type="project" value="UniProtKB-KW"/>
</dbReference>
<feature type="non-terminal residue" evidence="8">
    <location>
        <position position="102"/>
    </location>
</feature>
<dbReference type="EMBL" id="VWPX01012214">
    <property type="protein sequence ID" value="NWI16103.1"/>
    <property type="molecule type" value="Genomic_DNA"/>
</dbReference>
<dbReference type="PANTHER" id="PTHR41694:SF3">
    <property type="entry name" value="RNA-DIRECTED DNA POLYMERASE-RELATED"/>
    <property type="match status" value="1"/>
</dbReference>
<keyword evidence="2" id="KW-0548">Nucleotidyltransferase</keyword>
<evidence type="ECO:0000256" key="4">
    <source>
        <dbReference type="ARBA" id="ARBA00022759"/>
    </source>
</evidence>
<feature type="non-terminal residue" evidence="8">
    <location>
        <position position="1"/>
    </location>
</feature>
<feature type="domain" description="Reverse transcriptase thumb" evidence="7">
    <location>
        <begin position="1"/>
        <end position="49"/>
    </location>
</feature>
<evidence type="ECO:0000313" key="9">
    <source>
        <dbReference type="Proteomes" id="UP000545332"/>
    </source>
</evidence>
<dbReference type="Gene3D" id="3.30.70.270">
    <property type="match status" value="1"/>
</dbReference>
<comment type="caution">
    <text evidence="8">The sequence shown here is derived from an EMBL/GenBank/DDBJ whole genome shotgun (WGS) entry which is preliminary data.</text>
</comment>
<evidence type="ECO:0000256" key="3">
    <source>
        <dbReference type="ARBA" id="ARBA00022722"/>
    </source>
</evidence>
<keyword evidence="5" id="KW-0378">Hydrolase</keyword>
<dbReference type="GO" id="GO:0035613">
    <property type="term" value="F:RNA stem-loop binding"/>
    <property type="evidence" value="ECO:0007669"/>
    <property type="project" value="TreeGrafter"/>
</dbReference>
<dbReference type="GO" id="GO:0004519">
    <property type="term" value="F:endonuclease activity"/>
    <property type="evidence" value="ECO:0007669"/>
    <property type="project" value="UniProtKB-KW"/>
</dbReference>
<evidence type="ECO:0000256" key="6">
    <source>
        <dbReference type="ARBA" id="ARBA00022918"/>
    </source>
</evidence>
<dbReference type="GO" id="GO:0016787">
    <property type="term" value="F:hydrolase activity"/>
    <property type="evidence" value="ECO:0007669"/>
    <property type="project" value="UniProtKB-KW"/>
</dbReference>
<sequence>LQRLLGAINHIGPVTGLTMEELRPLFVQLQGDPDLNSPRQLMEESQQALTEVAHAIEKRQSYRIQKELEIDFIIIPNSYQPYQPFAALMQWDVSMADLFRVL</sequence>
<dbReference type="OrthoDB" id="6773263at2759"/>
<evidence type="ECO:0000313" key="8">
    <source>
        <dbReference type="EMBL" id="NWI16103.1"/>
    </source>
</evidence>
<dbReference type="InterPro" id="IPR043128">
    <property type="entry name" value="Rev_trsase/Diguanyl_cyclase"/>
</dbReference>
<keyword evidence="1" id="KW-0808">Transferase</keyword>
<proteinExistence type="predicted"/>
<keyword evidence="6" id="KW-0695">RNA-directed DNA polymerase</keyword>
<keyword evidence="3" id="KW-0540">Nuclease</keyword>
<evidence type="ECO:0000259" key="7">
    <source>
        <dbReference type="Pfam" id="PF06817"/>
    </source>
</evidence>
<name>A0A7K4KIA8_9AVES</name>
<dbReference type="InterPro" id="IPR010661">
    <property type="entry name" value="RVT_thumb"/>
</dbReference>
<evidence type="ECO:0000256" key="5">
    <source>
        <dbReference type="ARBA" id="ARBA00022801"/>
    </source>
</evidence>
<evidence type="ECO:0000256" key="2">
    <source>
        <dbReference type="ARBA" id="ARBA00022695"/>
    </source>
</evidence>
<dbReference type="Pfam" id="PF06817">
    <property type="entry name" value="RVT_thumb"/>
    <property type="match status" value="1"/>
</dbReference>
<keyword evidence="4" id="KW-0255">Endonuclease</keyword>